<dbReference type="AlphaFoldDB" id="A0A853F0A5"/>
<reference evidence="1 2" key="1">
    <citation type="submission" date="2020-05" db="EMBL/GenBank/DDBJ databases">
        <title>Horizontal transmission and recombination maintain forever young bacterial symbiont genomes.</title>
        <authorList>
            <person name="Russell S.L."/>
            <person name="Pepper-Tunick E."/>
            <person name="Svedberg J."/>
            <person name="Byrne A."/>
            <person name="Ruelas Castillo J."/>
            <person name="Vollmers C."/>
            <person name="Beinart R.A."/>
            <person name="Corbett-Detig R."/>
        </authorList>
    </citation>
    <scope>NUCLEOTIDE SEQUENCE [LARGE SCALE GENOMIC DNA]</scope>
    <source>
        <strain evidence="1">455</strain>
    </source>
</reference>
<evidence type="ECO:0000313" key="2">
    <source>
        <dbReference type="Proteomes" id="UP000568751"/>
    </source>
</evidence>
<name>A0A853F0A5_9GAMM</name>
<proteinExistence type="predicted"/>
<dbReference type="Proteomes" id="UP000568751">
    <property type="component" value="Unassembled WGS sequence"/>
</dbReference>
<gene>
    <name evidence="1" type="ORF">H0A76_02460</name>
</gene>
<dbReference type="RefSeq" id="WP_369152191.1">
    <property type="nucleotide sequence ID" value="NZ_OZ156463.1"/>
</dbReference>
<protein>
    <submittedName>
        <fullName evidence="1">Uncharacterized protein</fullName>
    </submittedName>
</protein>
<comment type="caution">
    <text evidence="1">The sequence shown here is derived from an EMBL/GenBank/DDBJ whole genome shotgun (WGS) entry which is preliminary data.</text>
</comment>
<sequence length="253" mass="28228">MKVNFLQNLSKILSPIISMAIKLGVNYKEFNALSKKVFVNEAGAIISANGDKLTDAAISASTNIARSYIAQNKKQSIHKKQTKQWISLPAQIIAAWITQDLKKVIPYAKQDDANFVDLVKNITTEKSPKTILNELVRLGHARKVGNEIHLTVFEADNNPTDKAVLFQDFSDNLATHAWTGNSILTQGDKTLFEQAVKIDGVFDDSAKMLCESAKEQWQVASKKVIKKATPISEKEEKQGGKHRVVFGVYCYYR</sequence>
<organism evidence="1 2">
    <name type="scientific">Candidatus Thiodubiliella endoseptemdiera</name>
    <dbReference type="NCBI Taxonomy" id="2738886"/>
    <lineage>
        <taxon>Bacteria</taxon>
        <taxon>Pseudomonadati</taxon>
        <taxon>Pseudomonadota</taxon>
        <taxon>Gammaproteobacteria</taxon>
        <taxon>Candidatus Pseudothioglobaceae</taxon>
        <taxon>Candidatus Thiodubiliella</taxon>
    </lineage>
</organism>
<evidence type="ECO:0000313" key="1">
    <source>
        <dbReference type="EMBL" id="NYT26867.1"/>
    </source>
</evidence>
<dbReference type="EMBL" id="JACCHT010000001">
    <property type="protein sequence ID" value="NYT26867.1"/>
    <property type="molecule type" value="Genomic_DNA"/>
</dbReference>
<accession>A0A853F0A5</accession>